<keyword evidence="1 4" id="KW-0349">Heme</keyword>
<dbReference type="Gene3D" id="1.10.760.10">
    <property type="entry name" value="Cytochrome c-like domain"/>
    <property type="match status" value="1"/>
</dbReference>
<evidence type="ECO:0000256" key="5">
    <source>
        <dbReference type="SAM" id="MobiDB-lite"/>
    </source>
</evidence>
<accession>A0A3R9PP21</accession>
<keyword evidence="6" id="KW-0732">Signal</keyword>
<dbReference type="EMBL" id="RBVX01000001">
    <property type="protein sequence ID" value="RSL35082.1"/>
    <property type="molecule type" value="Genomic_DNA"/>
</dbReference>
<dbReference type="GO" id="GO:0020037">
    <property type="term" value="F:heme binding"/>
    <property type="evidence" value="ECO:0007669"/>
    <property type="project" value="InterPro"/>
</dbReference>
<feature type="signal peptide" evidence="6">
    <location>
        <begin position="1"/>
        <end position="20"/>
    </location>
</feature>
<evidence type="ECO:0000256" key="1">
    <source>
        <dbReference type="ARBA" id="ARBA00022617"/>
    </source>
</evidence>
<name>A0A3R9PP21_9BACI</name>
<comment type="caution">
    <text evidence="8">The sequence shown here is derived from an EMBL/GenBank/DDBJ whole genome shotgun (WGS) entry which is preliminary data.</text>
</comment>
<protein>
    <submittedName>
        <fullName evidence="8">Cytochrome c</fullName>
    </submittedName>
</protein>
<evidence type="ECO:0000259" key="7">
    <source>
        <dbReference type="PROSITE" id="PS51007"/>
    </source>
</evidence>
<evidence type="ECO:0000313" key="8">
    <source>
        <dbReference type="EMBL" id="RSL35082.1"/>
    </source>
</evidence>
<feature type="region of interest" description="Disordered" evidence="5">
    <location>
        <begin position="23"/>
        <end position="47"/>
    </location>
</feature>
<feature type="compositionally biased region" description="Gly residues" evidence="5">
    <location>
        <begin position="33"/>
        <end position="42"/>
    </location>
</feature>
<dbReference type="Proteomes" id="UP000275076">
    <property type="component" value="Unassembled WGS sequence"/>
</dbReference>
<dbReference type="GO" id="GO:0009055">
    <property type="term" value="F:electron transfer activity"/>
    <property type="evidence" value="ECO:0007669"/>
    <property type="project" value="InterPro"/>
</dbReference>
<dbReference type="PROSITE" id="PS51007">
    <property type="entry name" value="CYTC"/>
    <property type="match status" value="1"/>
</dbReference>
<sequence length="114" mass="11456">MKKAMLAFAGSAMLILGACGGGGEDEAGDSGADNGGGNGGGKSYDAEAAQESYDSNCLQCHGENLEGQVGPELSGNDLSKDEVLSMIQNGGKGMQANIIEGEEAENVAAWIADQ</sequence>
<evidence type="ECO:0000256" key="4">
    <source>
        <dbReference type="PROSITE-ProRule" id="PRU00433"/>
    </source>
</evidence>
<dbReference type="InterPro" id="IPR009056">
    <property type="entry name" value="Cyt_c-like_dom"/>
</dbReference>
<evidence type="ECO:0000256" key="3">
    <source>
        <dbReference type="ARBA" id="ARBA00023004"/>
    </source>
</evidence>
<reference evidence="8 9" key="1">
    <citation type="submission" date="2018-10" db="EMBL/GenBank/DDBJ databases">
        <title>Draft genome sequence of Bacillus salarius IM0101, isolated from a hypersaline soil in Inner Mongolia, China.</title>
        <authorList>
            <person name="Yamprayoonswat W."/>
            <person name="Boonvisut S."/>
            <person name="Jumpathong W."/>
            <person name="Sittihan S."/>
            <person name="Ruangsuj P."/>
            <person name="Wanthongcharoen S."/>
            <person name="Thongpramul N."/>
            <person name="Pimmason S."/>
            <person name="Yu B."/>
            <person name="Yasawong M."/>
        </authorList>
    </citation>
    <scope>NUCLEOTIDE SEQUENCE [LARGE SCALE GENOMIC DNA]</scope>
    <source>
        <strain evidence="8 9">IM0101</strain>
    </source>
</reference>
<keyword evidence="3 4" id="KW-0408">Iron</keyword>
<feature type="chain" id="PRO_5039478116" evidence="6">
    <location>
        <begin position="21"/>
        <end position="114"/>
    </location>
</feature>
<organism evidence="8 9">
    <name type="scientific">Salibacterium salarium</name>
    <dbReference type="NCBI Taxonomy" id="284579"/>
    <lineage>
        <taxon>Bacteria</taxon>
        <taxon>Bacillati</taxon>
        <taxon>Bacillota</taxon>
        <taxon>Bacilli</taxon>
        <taxon>Bacillales</taxon>
        <taxon>Bacillaceae</taxon>
    </lineage>
</organism>
<gene>
    <name evidence="8" type="ORF">D7Z54_00455</name>
</gene>
<dbReference type="PROSITE" id="PS51257">
    <property type="entry name" value="PROKAR_LIPOPROTEIN"/>
    <property type="match status" value="1"/>
</dbReference>
<dbReference type="Pfam" id="PF13442">
    <property type="entry name" value="Cytochrome_CBB3"/>
    <property type="match status" value="1"/>
</dbReference>
<keyword evidence="2 4" id="KW-0479">Metal-binding</keyword>
<dbReference type="OrthoDB" id="7933886at2"/>
<dbReference type="InterPro" id="IPR036909">
    <property type="entry name" value="Cyt_c-like_dom_sf"/>
</dbReference>
<evidence type="ECO:0000313" key="9">
    <source>
        <dbReference type="Proteomes" id="UP000275076"/>
    </source>
</evidence>
<evidence type="ECO:0000256" key="6">
    <source>
        <dbReference type="SAM" id="SignalP"/>
    </source>
</evidence>
<keyword evidence="9" id="KW-1185">Reference proteome</keyword>
<dbReference type="AlphaFoldDB" id="A0A3R9PP21"/>
<dbReference type="SUPFAM" id="SSF46626">
    <property type="entry name" value="Cytochrome c"/>
    <property type="match status" value="1"/>
</dbReference>
<evidence type="ECO:0000256" key="2">
    <source>
        <dbReference type="ARBA" id="ARBA00022723"/>
    </source>
</evidence>
<dbReference type="RefSeq" id="WP_125553381.1">
    <property type="nucleotide sequence ID" value="NZ_RBVX01000001.1"/>
</dbReference>
<dbReference type="GO" id="GO:0046872">
    <property type="term" value="F:metal ion binding"/>
    <property type="evidence" value="ECO:0007669"/>
    <property type="project" value="UniProtKB-KW"/>
</dbReference>
<proteinExistence type="predicted"/>
<feature type="domain" description="Cytochrome c" evidence="7">
    <location>
        <begin position="44"/>
        <end position="114"/>
    </location>
</feature>